<keyword evidence="4" id="KW-1185">Reference proteome</keyword>
<dbReference type="Proteomes" id="UP000464954">
    <property type="component" value="Chromosome"/>
</dbReference>
<feature type="domain" description="Transglutaminase-like" evidence="2">
    <location>
        <begin position="333"/>
        <end position="400"/>
    </location>
</feature>
<dbReference type="Gene3D" id="3.10.620.30">
    <property type="match status" value="2"/>
</dbReference>
<dbReference type="Gene3D" id="2.60.120.1130">
    <property type="match status" value="1"/>
</dbReference>
<organism evidence="3 4">
    <name type="scientific">Tichowtungia aerotolerans</name>
    <dbReference type="NCBI Taxonomy" id="2697043"/>
    <lineage>
        <taxon>Bacteria</taxon>
        <taxon>Pseudomonadati</taxon>
        <taxon>Kiritimatiellota</taxon>
        <taxon>Tichowtungiia</taxon>
        <taxon>Tichowtungiales</taxon>
        <taxon>Tichowtungiaceae</taxon>
        <taxon>Tichowtungia</taxon>
    </lineage>
</organism>
<dbReference type="Pfam" id="PF01841">
    <property type="entry name" value="Transglut_core"/>
    <property type="match status" value="1"/>
</dbReference>
<dbReference type="AlphaFoldDB" id="A0A6P1M7I7"/>
<dbReference type="SMART" id="SM00460">
    <property type="entry name" value="TGc"/>
    <property type="match status" value="1"/>
</dbReference>
<dbReference type="Gene3D" id="2.60.40.3140">
    <property type="match status" value="2"/>
</dbReference>
<dbReference type="PANTHER" id="PTHR33490">
    <property type="entry name" value="BLR5614 PROTEIN-RELATED"/>
    <property type="match status" value="1"/>
</dbReference>
<evidence type="ECO:0000259" key="2">
    <source>
        <dbReference type="SMART" id="SM00460"/>
    </source>
</evidence>
<feature type="chain" id="PRO_5026727425" evidence="1">
    <location>
        <begin position="19"/>
        <end position="1256"/>
    </location>
</feature>
<dbReference type="InterPro" id="IPR038765">
    <property type="entry name" value="Papain-like_cys_pep_sf"/>
</dbReference>
<feature type="signal peptide" evidence="1">
    <location>
        <begin position="1"/>
        <end position="18"/>
    </location>
</feature>
<gene>
    <name evidence="3" type="ORF">GT409_11270</name>
</gene>
<evidence type="ECO:0000256" key="1">
    <source>
        <dbReference type="SAM" id="SignalP"/>
    </source>
</evidence>
<proteinExistence type="predicted"/>
<dbReference type="Pfam" id="PF12969">
    <property type="entry name" value="DUF3857"/>
    <property type="match status" value="2"/>
</dbReference>
<evidence type="ECO:0000313" key="3">
    <source>
        <dbReference type="EMBL" id="QHI70002.1"/>
    </source>
</evidence>
<dbReference type="RefSeq" id="WP_160629181.1">
    <property type="nucleotide sequence ID" value="NZ_CP047593.1"/>
</dbReference>
<sequence>MKKWILMLFLLCGALNLAAVELNGLPSPEALLRSAAPATLKLYPDADTVLVEDIIRLSYRADGSYEYVSDVAIKILTEKGRQEEGTVTLGYDAAYGTTRFTQAEVIKPDGTIVPIDLEKQTRETIDSSQMNANIYDPNSKQILLSVPNLEIGDLLHYTFTGKRTKAVVPNTWSDLFVFEDTSPILHSSCRVDAPADLPLTRIELKDPVGDTVTYRKKKRPDGGLSHIWEARNVPQMFPEPEMPARYTVSQRVLLSTIPDWESLSKWYWKLSKPRLDAVNDTMKTKVKELTDGLTDRQKQIEAIFRFVSQDIRYMGITVEDEAPGYEPHDVCMTFDNRYGVCRDKAALLVSMLQLAGFEAYPVLIYVGPKKDPEVPQPWFNHAITAVRNPNGSWQLMDATNENTRDLLPAYLCNRSYLVAHPGGDPLRTSPVIPPEENMLTIQIEGSLNDSNLITAQALLSFGGINDTAYRGRLANLKPEEREPYFESRIKQALGDARLTSLEIFPANVRDTTTPLSVAIGFEVENAVVAGPSEAMLRVPTLINHFGLFGALLGDGTGLDKRKYPLQTQITCGVSETVRLDLTQGSLRPSILPQYDTIDNPRVLISRSVSATNGVIAATADLRLRTVEFNPDEYLELKANLKIAEQNSRKRVILQAGGFPKEADFATLDDLSQYTIYNPKNFTCLTTVKQKVLTYAGKRALSDVKISYNSGFQRVALKFARVTAPDGTVRDIDPEKEVNIMDAPWVSGAPRYPAEKIMVISLPGVEIGSEIEYQIATAWRDVPFFSIMETFDDLNPIVKKTVRVETPRSVDLKIGNMAPGVIRQRTYHNNGNIVHEWSAENRPMIRKEDHLIPDWVLKPSLLLSTGTMDGYAETIRRKLLAAAKPKDSVKAKAKELTHDIKGRIQKMTVLRDFVDRNIRPAGPGISSLPLSAITPAEQTLAEGYGNSIDRAVLLYALSDAVKLKPRFVLSSGLPRIKGINTSLMDTFQRQPFNVPLVAIENDKKDYYFGDSGRYAAPGTLEHNRNPAINLKTGELEFPETSLENRSDTSYQMVIAENGDVTVLKSTNFSGTPFEAFHKIFAEFTPEELRREQQRQLSDLSQSAEAIRPLLPSFEEGTLTLAAKLKNYAVVDGDHMYFTLPGGLDNLLGIRSDRRSSAFYIGDPIQTSRLYELILPKGWRPALAPKAFKTELPENGGTVQVQTAPTRNGMLILQEADINPTIVHVKDYDELLDLNSTLTRPAARTIMLKKIKPEIVQP</sequence>
<dbReference type="KEGG" id="taer:GT409_11270"/>
<name>A0A6P1M7I7_9BACT</name>
<protein>
    <submittedName>
        <fullName evidence="3">DUF3857 domain-containing protein</fullName>
    </submittedName>
</protein>
<dbReference type="InterPro" id="IPR002931">
    <property type="entry name" value="Transglutaminase-like"/>
</dbReference>
<dbReference type="SUPFAM" id="SSF54001">
    <property type="entry name" value="Cysteine proteinases"/>
    <property type="match status" value="1"/>
</dbReference>
<reference evidence="3 4" key="1">
    <citation type="submission" date="2020-01" db="EMBL/GenBank/DDBJ databases">
        <title>Ponticoccus aerotolerans gen. nov., sp. nov., an anaerobic bacterium and proposal of Ponticoccusceae fam. nov., Ponticoccusles ord. nov. and Ponticoccuse classis nov. in the phylum Kiritimatiellaeota.</title>
        <authorList>
            <person name="Zhou L.Y."/>
            <person name="Du Z.J."/>
        </authorList>
    </citation>
    <scope>NUCLEOTIDE SEQUENCE [LARGE SCALE GENOMIC DNA]</scope>
    <source>
        <strain evidence="3 4">S-5007</strain>
    </source>
</reference>
<evidence type="ECO:0000313" key="4">
    <source>
        <dbReference type="Proteomes" id="UP000464954"/>
    </source>
</evidence>
<accession>A0A6P1M7I7</accession>
<keyword evidence="1" id="KW-0732">Signal</keyword>
<dbReference type="EMBL" id="CP047593">
    <property type="protein sequence ID" value="QHI70002.1"/>
    <property type="molecule type" value="Genomic_DNA"/>
</dbReference>
<dbReference type="InterPro" id="IPR024618">
    <property type="entry name" value="DUF3857"/>
</dbReference>